<sequence>MKWLFSKTDKRKKLTIEFCENNLDRFLKEDDLPLFKDFLNQAHVIYKEYDCQSHCKLCKKNAYAIVDGELVAEASSKELLNRLKEI</sequence>
<dbReference type="EMBL" id="OAOP01000002">
    <property type="protein sequence ID" value="SNX68871.1"/>
    <property type="molecule type" value="Genomic_DNA"/>
</dbReference>
<keyword evidence="2" id="KW-1185">Reference proteome</keyword>
<dbReference type="RefSeq" id="WP_097157917.1">
    <property type="nucleotide sequence ID" value="NZ_JBEPMQ010000001.1"/>
</dbReference>
<dbReference type="InterPro" id="IPR009910">
    <property type="entry name" value="DUF1450"/>
</dbReference>
<gene>
    <name evidence="1" type="ORF">SAMN05877753_102771</name>
</gene>
<organism evidence="1 2">
    <name type="scientific">Bacillus oleivorans</name>
    <dbReference type="NCBI Taxonomy" id="1448271"/>
    <lineage>
        <taxon>Bacteria</taxon>
        <taxon>Bacillati</taxon>
        <taxon>Bacillota</taxon>
        <taxon>Bacilli</taxon>
        <taxon>Bacillales</taxon>
        <taxon>Bacillaceae</taxon>
        <taxon>Bacillus</taxon>
    </lineage>
</organism>
<dbReference type="Proteomes" id="UP000219546">
    <property type="component" value="Unassembled WGS sequence"/>
</dbReference>
<evidence type="ECO:0000313" key="2">
    <source>
        <dbReference type="Proteomes" id="UP000219546"/>
    </source>
</evidence>
<dbReference type="Pfam" id="PF07293">
    <property type="entry name" value="DUF1450"/>
    <property type="match status" value="1"/>
</dbReference>
<reference evidence="1 2" key="1">
    <citation type="submission" date="2017-08" db="EMBL/GenBank/DDBJ databases">
        <authorList>
            <person name="de Groot N.N."/>
        </authorList>
    </citation>
    <scope>NUCLEOTIDE SEQUENCE [LARGE SCALE GENOMIC DNA]</scope>
    <source>
        <strain evidence="1 2">JC228</strain>
    </source>
</reference>
<accession>A0A285CMZ3</accession>
<proteinExistence type="predicted"/>
<dbReference type="OrthoDB" id="2679644at2"/>
<protein>
    <submittedName>
        <fullName evidence="1">Uncharacterized protein YuzB (UPF0349 family)</fullName>
    </submittedName>
</protein>
<name>A0A285CMZ3_9BACI</name>
<dbReference type="AlphaFoldDB" id="A0A285CMZ3"/>
<evidence type="ECO:0000313" key="1">
    <source>
        <dbReference type="EMBL" id="SNX68871.1"/>
    </source>
</evidence>